<sequence length="213" mass="21734">MNVAQQFEVAADAATVYDALLDLERVAPCLPGSEGVERTGDNTFTGAIRVRVGPITMRYQADIEIVEQDPAALRAVLRVTARETRGQGTADADATLSLTQDGALTRGAVDVDVKLSGRAASMGQGAIQDVSNRLVGAFAKNLGEMLSQAAPQVEGEDAAAPAAPAPAFAPEPEAISGLGLVGTVVAGGLRRNRAAIACLVVGFAIGLVVGLVL</sequence>
<dbReference type="Gene3D" id="3.30.530.20">
    <property type="match status" value="1"/>
</dbReference>
<dbReference type="CDD" id="cd07823">
    <property type="entry name" value="SRPBCC_5"/>
    <property type="match status" value="1"/>
</dbReference>
<protein>
    <submittedName>
        <fullName evidence="2">Unannotated protein</fullName>
    </submittedName>
</protein>
<keyword evidence="1" id="KW-1133">Transmembrane helix</keyword>
<dbReference type="PANTHER" id="PTHR38588:SF1">
    <property type="entry name" value="BLL0334 PROTEIN"/>
    <property type="match status" value="1"/>
</dbReference>
<dbReference type="InterPro" id="IPR023393">
    <property type="entry name" value="START-like_dom_sf"/>
</dbReference>
<organism evidence="2">
    <name type="scientific">freshwater metagenome</name>
    <dbReference type="NCBI Taxonomy" id="449393"/>
    <lineage>
        <taxon>unclassified sequences</taxon>
        <taxon>metagenomes</taxon>
        <taxon>ecological metagenomes</taxon>
    </lineage>
</organism>
<gene>
    <name evidence="2" type="ORF">UFOPK3674_01805</name>
</gene>
<dbReference type="PANTHER" id="PTHR38588">
    <property type="entry name" value="BLL0334 PROTEIN"/>
    <property type="match status" value="1"/>
</dbReference>
<evidence type="ECO:0000256" key="1">
    <source>
        <dbReference type="SAM" id="Phobius"/>
    </source>
</evidence>
<proteinExistence type="predicted"/>
<dbReference type="SUPFAM" id="SSF55961">
    <property type="entry name" value="Bet v1-like"/>
    <property type="match status" value="1"/>
</dbReference>
<keyword evidence="1" id="KW-0812">Transmembrane</keyword>
<accession>A0A6J7JBH2</accession>
<keyword evidence="1" id="KW-0472">Membrane</keyword>
<evidence type="ECO:0000313" key="2">
    <source>
        <dbReference type="EMBL" id="CAB4940698.1"/>
    </source>
</evidence>
<reference evidence="2" key="1">
    <citation type="submission" date="2020-05" db="EMBL/GenBank/DDBJ databases">
        <authorList>
            <person name="Chiriac C."/>
            <person name="Salcher M."/>
            <person name="Ghai R."/>
            <person name="Kavagutti S V."/>
        </authorList>
    </citation>
    <scope>NUCLEOTIDE SEQUENCE</scope>
</reference>
<feature type="transmembrane region" description="Helical" evidence="1">
    <location>
        <begin position="194"/>
        <end position="212"/>
    </location>
</feature>
<dbReference type="AlphaFoldDB" id="A0A6J7JBH2"/>
<dbReference type="EMBL" id="CAFBMX010000010">
    <property type="protein sequence ID" value="CAB4940698.1"/>
    <property type="molecule type" value="Genomic_DNA"/>
</dbReference>
<dbReference type="InterPro" id="IPR010419">
    <property type="entry name" value="CO_DH_gsu"/>
</dbReference>
<dbReference type="Pfam" id="PF06240">
    <property type="entry name" value="COXG"/>
    <property type="match status" value="1"/>
</dbReference>
<name>A0A6J7JBH2_9ZZZZ</name>